<comment type="caution">
    <text evidence="1">The sequence shown here is derived from an EMBL/GenBank/DDBJ whole genome shotgun (WGS) entry which is preliminary data.</text>
</comment>
<name>W9Z490_9EURO</name>
<dbReference type="InterPro" id="IPR046670">
    <property type="entry name" value="DUF6540"/>
</dbReference>
<gene>
    <name evidence="1" type="ORF">A1O3_02391</name>
</gene>
<dbReference type="Proteomes" id="UP000019478">
    <property type="component" value="Unassembled WGS sequence"/>
</dbReference>
<dbReference type="OrthoDB" id="4135672at2759"/>
<organism evidence="1 2">
    <name type="scientific">Capronia epimyces CBS 606.96</name>
    <dbReference type="NCBI Taxonomy" id="1182542"/>
    <lineage>
        <taxon>Eukaryota</taxon>
        <taxon>Fungi</taxon>
        <taxon>Dikarya</taxon>
        <taxon>Ascomycota</taxon>
        <taxon>Pezizomycotina</taxon>
        <taxon>Eurotiomycetes</taxon>
        <taxon>Chaetothyriomycetidae</taxon>
        <taxon>Chaetothyriales</taxon>
        <taxon>Herpotrichiellaceae</taxon>
        <taxon>Capronia</taxon>
    </lineage>
</organism>
<dbReference type="GeneID" id="19166521"/>
<accession>W9Z490</accession>
<evidence type="ECO:0000313" key="1">
    <source>
        <dbReference type="EMBL" id="EXJ89324.1"/>
    </source>
</evidence>
<dbReference type="HOGENOM" id="CLU_103863_0_0_1"/>
<dbReference type="EMBL" id="AMGY01000002">
    <property type="protein sequence ID" value="EXJ89324.1"/>
    <property type="molecule type" value="Genomic_DNA"/>
</dbReference>
<evidence type="ECO:0000313" key="2">
    <source>
        <dbReference type="Proteomes" id="UP000019478"/>
    </source>
</evidence>
<proteinExistence type="predicted"/>
<dbReference type="AlphaFoldDB" id="W9Z490"/>
<reference evidence="1 2" key="1">
    <citation type="submission" date="2013-03" db="EMBL/GenBank/DDBJ databases">
        <title>The Genome Sequence of Capronia epimyces CBS 606.96.</title>
        <authorList>
            <consortium name="The Broad Institute Genomics Platform"/>
            <person name="Cuomo C."/>
            <person name="de Hoog S."/>
            <person name="Gorbushina A."/>
            <person name="Walker B."/>
            <person name="Young S.K."/>
            <person name="Zeng Q."/>
            <person name="Gargeya S."/>
            <person name="Fitzgerald M."/>
            <person name="Haas B."/>
            <person name="Abouelleil A."/>
            <person name="Allen A.W."/>
            <person name="Alvarado L."/>
            <person name="Arachchi H.M."/>
            <person name="Berlin A.M."/>
            <person name="Chapman S.B."/>
            <person name="Gainer-Dewar J."/>
            <person name="Goldberg J."/>
            <person name="Griggs A."/>
            <person name="Gujja S."/>
            <person name="Hansen M."/>
            <person name="Howarth C."/>
            <person name="Imamovic A."/>
            <person name="Ireland A."/>
            <person name="Larimer J."/>
            <person name="McCowan C."/>
            <person name="Murphy C."/>
            <person name="Pearson M."/>
            <person name="Poon T.W."/>
            <person name="Priest M."/>
            <person name="Roberts A."/>
            <person name="Saif S."/>
            <person name="Shea T."/>
            <person name="Sisk P."/>
            <person name="Sykes S."/>
            <person name="Wortman J."/>
            <person name="Nusbaum C."/>
            <person name="Birren B."/>
        </authorList>
    </citation>
    <scope>NUCLEOTIDE SEQUENCE [LARGE SCALE GENOMIC DNA]</scope>
    <source>
        <strain evidence="1 2">CBS 606.96</strain>
    </source>
</reference>
<dbReference type="eggNOG" id="ENOG502SRN0">
    <property type="taxonomic scope" value="Eukaryota"/>
</dbReference>
<dbReference type="STRING" id="1182542.W9Z490"/>
<protein>
    <submittedName>
        <fullName evidence="1">Uncharacterized protein</fullName>
    </submittedName>
</protein>
<dbReference type="RefSeq" id="XP_007730721.1">
    <property type="nucleotide sequence ID" value="XM_007732531.1"/>
</dbReference>
<sequence>MSQNNGNGDEKYFNVYKVQSHLAVQDPDMPQPRYHTVVSTSTTSYSERDKDGIPSLAPVHGMGLRVLLFATHRSFLYYPTVTSNLLCYQIFVETSDNKSGFIHHVVGDLVTGMTYQREQAAQPEQSSTFHSKQHLGRVKESVYSQFHQVCAQQPPPGQQKKFNRETMRTEPIKPNGDFYLPGEPRARLIKCTEWVLERAIPALQAARILM</sequence>
<dbReference type="Pfam" id="PF20174">
    <property type="entry name" value="DUF6540"/>
    <property type="match status" value="1"/>
</dbReference>
<keyword evidence="2" id="KW-1185">Reference proteome</keyword>